<feature type="compositionally biased region" description="Polar residues" evidence="1">
    <location>
        <begin position="115"/>
        <end position="142"/>
    </location>
</feature>
<gene>
    <name evidence="2" type="ORF">EGW08_005151</name>
</gene>
<keyword evidence="3" id="KW-1185">Reference proteome</keyword>
<accession>A0A3S0ZVP0</accession>
<comment type="caution">
    <text evidence="2">The sequence shown here is derived from an EMBL/GenBank/DDBJ whole genome shotgun (WGS) entry which is preliminary data.</text>
</comment>
<organism evidence="2 3">
    <name type="scientific">Elysia chlorotica</name>
    <name type="common">Eastern emerald elysia</name>
    <name type="synonym">Sea slug</name>
    <dbReference type="NCBI Taxonomy" id="188477"/>
    <lineage>
        <taxon>Eukaryota</taxon>
        <taxon>Metazoa</taxon>
        <taxon>Spiralia</taxon>
        <taxon>Lophotrochozoa</taxon>
        <taxon>Mollusca</taxon>
        <taxon>Gastropoda</taxon>
        <taxon>Heterobranchia</taxon>
        <taxon>Euthyneura</taxon>
        <taxon>Panpulmonata</taxon>
        <taxon>Sacoglossa</taxon>
        <taxon>Placobranchoidea</taxon>
        <taxon>Plakobranchidae</taxon>
        <taxon>Elysia</taxon>
    </lineage>
</organism>
<dbReference type="EMBL" id="RQTK01000120">
    <property type="protein sequence ID" value="RUS87075.1"/>
    <property type="molecule type" value="Genomic_DNA"/>
</dbReference>
<dbReference type="Proteomes" id="UP000271974">
    <property type="component" value="Unassembled WGS sequence"/>
</dbReference>
<evidence type="ECO:0000313" key="2">
    <source>
        <dbReference type="EMBL" id="RUS87075.1"/>
    </source>
</evidence>
<feature type="region of interest" description="Disordered" evidence="1">
    <location>
        <begin position="1"/>
        <end position="158"/>
    </location>
</feature>
<dbReference type="AlphaFoldDB" id="A0A3S0ZVP0"/>
<reference evidence="2 3" key="1">
    <citation type="submission" date="2019-01" db="EMBL/GenBank/DDBJ databases">
        <title>A draft genome assembly of the solar-powered sea slug Elysia chlorotica.</title>
        <authorList>
            <person name="Cai H."/>
            <person name="Li Q."/>
            <person name="Fang X."/>
            <person name="Li J."/>
            <person name="Curtis N.E."/>
            <person name="Altenburger A."/>
            <person name="Shibata T."/>
            <person name="Feng M."/>
            <person name="Maeda T."/>
            <person name="Schwartz J.A."/>
            <person name="Shigenobu S."/>
            <person name="Lundholm N."/>
            <person name="Nishiyama T."/>
            <person name="Yang H."/>
            <person name="Hasebe M."/>
            <person name="Li S."/>
            <person name="Pierce S.K."/>
            <person name="Wang J."/>
        </authorList>
    </citation>
    <scope>NUCLEOTIDE SEQUENCE [LARGE SCALE GENOMIC DNA]</scope>
    <source>
        <strain evidence="2">EC2010</strain>
        <tissue evidence="2">Whole organism of an adult</tissue>
    </source>
</reference>
<protein>
    <submittedName>
        <fullName evidence="2">Uncharacterized protein</fullName>
    </submittedName>
</protein>
<feature type="compositionally biased region" description="Basic residues" evidence="1">
    <location>
        <begin position="13"/>
        <end position="23"/>
    </location>
</feature>
<name>A0A3S0ZVP0_ELYCH</name>
<evidence type="ECO:0000256" key="1">
    <source>
        <dbReference type="SAM" id="MobiDB-lite"/>
    </source>
</evidence>
<evidence type="ECO:0000313" key="3">
    <source>
        <dbReference type="Proteomes" id="UP000271974"/>
    </source>
</evidence>
<sequence>MNAEESTGSDKSKKTKPKPRTRRTKSEVPCSQNLTVTVAGDDTDPRTVCSNEDVSVGAASGANYSDIPNEAIRPRSSSRRRAYIIKRPQSAPIFGRVTPRSFPSDELDGADKSSPKTCQGSATSSPDNDTSHAVSTTTSGLSGTFPEPKNDSATKMASSEPKSLVCKQITVPAVPQSASSVICYGRTKPLQKENSVDRKEHVEVSVSETIFIHTIKSNSKIQPRPNFSDAPKTSPLFNGKDGDSVPVDSCAQTNVINSQLYAQVIKPKHAAIEISLDSGSKRPGSVISRHIQLSQ</sequence>
<proteinExistence type="predicted"/>